<sequence>MEFILAPQVGLIRLTTVPELQLTCHPAGKTESTKSITKTAHGVCTSLVLWSKRYFFNTCGRDEERPANPNLIDGVRADFHPSKWLMGRHRHYMISLIQTYGPLKPALSRARADYYCSFHMCMAHITAGCTDGVRHQSKCCGSAHADITSLHRDYLTSLHRDYLTSLHRDYLTSLHRDYLTSLHRDQVTSQHSLVTSQYGLPTAKIFNLLRRLPHLSACSLAELIKTCCSLCDWCSTKFDLKVMLVPDHITSL</sequence>
<proteinExistence type="predicted"/>
<accession>A0A7R9EGS8</accession>
<dbReference type="EMBL" id="OB796725">
    <property type="protein sequence ID" value="CAD7433726.1"/>
    <property type="molecule type" value="Genomic_DNA"/>
</dbReference>
<name>A0A7R9EGS8_9NEOP</name>
<organism evidence="1">
    <name type="scientific">Timema monikensis</name>
    <dbReference type="NCBI Taxonomy" id="170555"/>
    <lineage>
        <taxon>Eukaryota</taxon>
        <taxon>Metazoa</taxon>
        <taxon>Ecdysozoa</taxon>
        <taxon>Arthropoda</taxon>
        <taxon>Hexapoda</taxon>
        <taxon>Insecta</taxon>
        <taxon>Pterygota</taxon>
        <taxon>Neoptera</taxon>
        <taxon>Polyneoptera</taxon>
        <taxon>Phasmatodea</taxon>
        <taxon>Timematodea</taxon>
        <taxon>Timematoidea</taxon>
        <taxon>Timematidae</taxon>
        <taxon>Timema</taxon>
    </lineage>
</organism>
<reference evidence="1" key="1">
    <citation type="submission" date="2020-11" db="EMBL/GenBank/DDBJ databases">
        <authorList>
            <person name="Tran Van P."/>
        </authorList>
    </citation>
    <scope>NUCLEOTIDE SEQUENCE</scope>
</reference>
<gene>
    <name evidence="1" type="ORF">TMSB3V08_LOCUS10394</name>
</gene>
<dbReference type="AlphaFoldDB" id="A0A7R9EGS8"/>
<evidence type="ECO:0000313" key="1">
    <source>
        <dbReference type="EMBL" id="CAD7433726.1"/>
    </source>
</evidence>
<protein>
    <submittedName>
        <fullName evidence="1">Uncharacterized protein</fullName>
    </submittedName>
</protein>